<evidence type="ECO:0000313" key="4">
    <source>
        <dbReference type="Proteomes" id="UP000290439"/>
    </source>
</evidence>
<dbReference type="EMBL" id="LR215973">
    <property type="protein sequence ID" value="VFB01833.1"/>
    <property type="molecule type" value="Genomic_DNA"/>
</dbReference>
<protein>
    <recommendedName>
        <fullName evidence="2">4Fe-4S Wbl-type domain-containing protein</fullName>
    </recommendedName>
</protein>
<organism evidence="3 4">
    <name type="scientific">Nocardia cyriacigeorgica</name>
    <dbReference type="NCBI Taxonomy" id="135487"/>
    <lineage>
        <taxon>Bacteria</taxon>
        <taxon>Bacillati</taxon>
        <taxon>Actinomycetota</taxon>
        <taxon>Actinomycetes</taxon>
        <taxon>Mycobacteriales</taxon>
        <taxon>Nocardiaceae</taxon>
        <taxon>Nocardia</taxon>
    </lineage>
</organism>
<dbReference type="InterPro" id="IPR034768">
    <property type="entry name" value="4FE4S_WBL"/>
</dbReference>
<gene>
    <name evidence="3" type="ORF">NCTC10797_05663</name>
</gene>
<name>A0A4U8W782_9NOCA</name>
<feature type="domain" description="4Fe-4S Wbl-type" evidence="2">
    <location>
        <begin position="31"/>
        <end position="94"/>
    </location>
</feature>
<feature type="region of interest" description="Disordered" evidence="1">
    <location>
        <begin position="119"/>
        <end position="150"/>
    </location>
</feature>
<dbReference type="Proteomes" id="UP000290439">
    <property type="component" value="Chromosome"/>
</dbReference>
<evidence type="ECO:0000259" key="2">
    <source>
        <dbReference type="PROSITE" id="PS51674"/>
    </source>
</evidence>
<dbReference type="RefSeq" id="WP_130919182.1">
    <property type="nucleotide sequence ID" value="NZ_JADLPI010000005.1"/>
</dbReference>
<accession>A0A4U8W782</accession>
<evidence type="ECO:0000256" key="1">
    <source>
        <dbReference type="SAM" id="MobiDB-lite"/>
    </source>
</evidence>
<reference evidence="3 4" key="1">
    <citation type="submission" date="2019-02" db="EMBL/GenBank/DDBJ databases">
        <authorList>
            <consortium name="Pathogen Informatics"/>
        </authorList>
    </citation>
    <scope>NUCLEOTIDE SEQUENCE [LARGE SCALE GENOMIC DNA]</scope>
    <source>
        <strain evidence="3 4">3012STDY6756504</strain>
    </source>
</reference>
<sequence>MTTARTDLLDRDDLAAPRITTIPARSTTRPPCADTPDNWDLDAGTPEAWRTAVTTCSGCPVLAQCRQLAEMLIARGDYPRSMIWAGTAYDASGHVVDDLDKHRVAALDNKRPMRIIRNGPRPSRVESATGAPRRHLVLGRPLRPTGTGAH</sequence>
<proteinExistence type="predicted"/>
<dbReference type="PROSITE" id="PS51674">
    <property type="entry name" value="4FE4S_WBL"/>
    <property type="match status" value="1"/>
</dbReference>
<evidence type="ECO:0000313" key="3">
    <source>
        <dbReference type="EMBL" id="VFB01833.1"/>
    </source>
</evidence>
<dbReference type="AlphaFoldDB" id="A0A4U8W782"/>